<evidence type="ECO:0000256" key="9">
    <source>
        <dbReference type="PIRSR" id="PIRSR005096-1"/>
    </source>
</evidence>
<organism evidence="12 13">
    <name type="scientific">Morganella morganii</name>
    <name type="common">Proteus morganii</name>
    <dbReference type="NCBI Taxonomy" id="582"/>
    <lineage>
        <taxon>Bacteria</taxon>
        <taxon>Pseudomonadati</taxon>
        <taxon>Pseudomonadota</taxon>
        <taxon>Gammaproteobacteria</taxon>
        <taxon>Enterobacterales</taxon>
        <taxon>Morganellaceae</taxon>
        <taxon>Morganella</taxon>
    </lineage>
</organism>
<reference evidence="12 13" key="1">
    <citation type="submission" date="2017-08" db="EMBL/GenBank/DDBJ databases">
        <title>Draft genome sequence of pheromone producing symbiont Morganella morganii, of the female New Zealand grass grub Costelytra giveni.</title>
        <authorList>
            <person name="Laugraud A."/>
            <person name="Young S.D."/>
            <person name="Hurst M.H."/>
        </authorList>
    </citation>
    <scope>NUCLEOTIDE SEQUENCE [LARGE SCALE GENOMIC DNA]</scope>
    <source>
        <strain evidence="12 13">MMsCG</strain>
    </source>
</reference>
<comment type="caution">
    <text evidence="12">The sequence shown here is derived from an EMBL/GenBank/DDBJ whole genome shotgun (WGS) entry which is preliminary data.</text>
</comment>
<name>A0A433ZS66_MORMO</name>
<dbReference type="InterPro" id="IPR015443">
    <property type="entry name" value="Aldose_1-epimerase"/>
</dbReference>
<dbReference type="PIRSF" id="PIRSF005096">
    <property type="entry name" value="GALM"/>
    <property type="match status" value="1"/>
</dbReference>
<feature type="binding site" evidence="11">
    <location>
        <begin position="183"/>
        <end position="185"/>
    </location>
    <ligand>
        <name>beta-D-galactose</name>
        <dbReference type="ChEBI" id="CHEBI:27667"/>
    </ligand>
</feature>
<evidence type="ECO:0000256" key="6">
    <source>
        <dbReference type="ARBA" id="ARBA00023235"/>
    </source>
</evidence>
<dbReference type="AlphaFoldDB" id="A0A433ZS66"/>
<dbReference type="Proteomes" id="UP000286908">
    <property type="component" value="Unassembled WGS sequence"/>
</dbReference>
<feature type="binding site" evidence="10">
    <location>
        <position position="255"/>
    </location>
    <ligand>
        <name>beta-D-galactose</name>
        <dbReference type="ChEBI" id="CHEBI:27667"/>
    </ligand>
</feature>
<dbReference type="GO" id="GO:0033499">
    <property type="term" value="P:galactose catabolic process via UDP-galactose, Leloir pathway"/>
    <property type="evidence" value="ECO:0007669"/>
    <property type="project" value="TreeGrafter"/>
</dbReference>
<evidence type="ECO:0000256" key="3">
    <source>
        <dbReference type="ARBA" id="ARBA00006206"/>
    </source>
</evidence>
<feature type="active site" description="Proton acceptor" evidence="9">
    <location>
        <position position="319"/>
    </location>
</feature>
<evidence type="ECO:0000313" key="13">
    <source>
        <dbReference type="Proteomes" id="UP000286908"/>
    </source>
</evidence>
<dbReference type="UniPathway" id="UPA00242"/>
<evidence type="ECO:0000256" key="5">
    <source>
        <dbReference type="ARBA" id="ARBA00014165"/>
    </source>
</evidence>
<dbReference type="GO" id="GO:0005737">
    <property type="term" value="C:cytoplasm"/>
    <property type="evidence" value="ECO:0007669"/>
    <property type="project" value="TreeGrafter"/>
</dbReference>
<evidence type="ECO:0000256" key="7">
    <source>
        <dbReference type="ARBA" id="ARBA00023277"/>
    </source>
</evidence>
<evidence type="ECO:0000256" key="8">
    <source>
        <dbReference type="PIRNR" id="PIRNR005096"/>
    </source>
</evidence>
<dbReference type="EC" id="5.1.3.3" evidence="4 8"/>
<dbReference type="NCBIfam" id="NF008277">
    <property type="entry name" value="PRK11055.1"/>
    <property type="match status" value="1"/>
</dbReference>
<comment type="catalytic activity">
    <reaction evidence="1 8">
        <text>alpha-D-glucose = beta-D-glucose</text>
        <dbReference type="Rhea" id="RHEA:10264"/>
        <dbReference type="ChEBI" id="CHEBI:15903"/>
        <dbReference type="ChEBI" id="CHEBI:17925"/>
        <dbReference type="EC" id="5.1.3.3"/>
    </reaction>
</comment>
<dbReference type="Pfam" id="PF01263">
    <property type="entry name" value="Aldose_epim"/>
    <property type="match status" value="1"/>
</dbReference>
<dbReference type="InterPro" id="IPR047215">
    <property type="entry name" value="Galactose_mutarotase-like"/>
</dbReference>
<dbReference type="EMBL" id="NRQY01000001">
    <property type="protein sequence ID" value="RUT64975.1"/>
    <property type="molecule type" value="Genomic_DNA"/>
</dbReference>
<accession>A0A433ZS66</accession>
<dbReference type="PANTHER" id="PTHR10091:SF0">
    <property type="entry name" value="GALACTOSE MUTAROTASE"/>
    <property type="match status" value="1"/>
</dbReference>
<dbReference type="InterPro" id="IPR018052">
    <property type="entry name" value="Ald1_epimerase_CS"/>
</dbReference>
<evidence type="ECO:0000256" key="10">
    <source>
        <dbReference type="PIRSR" id="PIRSR005096-2"/>
    </source>
</evidence>
<dbReference type="PROSITE" id="PS00545">
    <property type="entry name" value="ALDOSE_1_EPIMERASE"/>
    <property type="match status" value="1"/>
</dbReference>
<keyword evidence="7 8" id="KW-0119">Carbohydrate metabolism</keyword>
<sequence length="356" mass="38572">MTHTEPRPYERALETEPAADGRPAEIVVLTNRNGMRISIADTGATWLGCELPLADGVRDVVCGVADSAGFARQTAYFGATVGRFANRIAGGGFTLNGQFYPLACNEGTTCLHGGTDNFSHRRWQIRRRAADSVTFSLYSPDGDQGFPGNLTAEVTYQLTPENEVRLTYLTQTDKACPVSLTNHAYFNLAGENSGAKVTEGDMQIRADKRLGLNADNLPDGTLCPVAGTVFDLRVRRPLAQGFMSEAAQRQTKGFDHAFVPDPALCDGKQMVAAYWSPAGDVCLEVATTMPCIQLYTGNYLGGQPGKHGAYEDYAGLALETQYFPDGPNHPHWPDAVRGISAAGELRESVTVYRFVF</sequence>
<dbReference type="SUPFAM" id="SSF74650">
    <property type="entry name" value="Galactose mutarotase-like"/>
    <property type="match status" value="1"/>
</dbReference>
<evidence type="ECO:0000256" key="1">
    <source>
        <dbReference type="ARBA" id="ARBA00001614"/>
    </source>
</evidence>
<dbReference type="Gene3D" id="2.70.98.10">
    <property type="match status" value="1"/>
</dbReference>
<evidence type="ECO:0000313" key="12">
    <source>
        <dbReference type="EMBL" id="RUT64975.1"/>
    </source>
</evidence>
<evidence type="ECO:0000256" key="4">
    <source>
        <dbReference type="ARBA" id="ARBA00013185"/>
    </source>
</evidence>
<dbReference type="InterPro" id="IPR008183">
    <property type="entry name" value="Aldose_1/G6P_1-epimerase"/>
</dbReference>
<comment type="similarity">
    <text evidence="3 8">Belongs to the aldose epimerase family.</text>
</comment>
<dbReference type="GO" id="GO:0006006">
    <property type="term" value="P:glucose metabolic process"/>
    <property type="evidence" value="ECO:0007669"/>
    <property type="project" value="TreeGrafter"/>
</dbReference>
<dbReference type="GO" id="GO:0004034">
    <property type="term" value="F:aldose 1-epimerase activity"/>
    <property type="evidence" value="ECO:0007669"/>
    <property type="project" value="UniProtKB-EC"/>
</dbReference>
<dbReference type="CDD" id="cd09019">
    <property type="entry name" value="galactose_mutarotase_like"/>
    <property type="match status" value="1"/>
</dbReference>
<proteinExistence type="inferred from homology"/>
<evidence type="ECO:0000256" key="2">
    <source>
        <dbReference type="ARBA" id="ARBA00005028"/>
    </source>
</evidence>
<gene>
    <name evidence="12" type="ORF">CKG00_00080</name>
</gene>
<feature type="binding site" evidence="11">
    <location>
        <begin position="86"/>
        <end position="87"/>
    </location>
    <ligand>
        <name>beta-D-galactose</name>
        <dbReference type="ChEBI" id="CHEBI:27667"/>
    </ligand>
</feature>
<protein>
    <recommendedName>
        <fullName evidence="5 8">Aldose 1-epimerase</fullName>
        <ecNumber evidence="4 8">5.1.3.3</ecNumber>
    </recommendedName>
</protein>
<dbReference type="OrthoDB" id="9779408at2"/>
<feature type="active site" description="Proton donor" evidence="9">
    <location>
        <position position="183"/>
    </location>
</feature>
<dbReference type="GO" id="GO:0030246">
    <property type="term" value="F:carbohydrate binding"/>
    <property type="evidence" value="ECO:0007669"/>
    <property type="project" value="InterPro"/>
</dbReference>
<comment type="pathway">
    <text evidence="2 8">Carbohydrate metabolism; hexose metabolism.</text>
</comment>
<dbReference type="InterPro" id="IPR011013">
    <property type="entry name" value="Gal_mutarotase_sf_dom"/>
</dbReference>
<keyword evidence="6 8" id="KW-0413">Isomerase</keyword>
<evidence type="ECO:0000256" key="11">
    <source>
        <dbReference type="PIRSR" id="PIRSR005096-3"/>
    </source>
</evidence>
<dbReference type="PANTHER" id="PTHR10091">
    <property type="entry name" value="ALDOSE-1-EPIMERASE"/>
    <property type="match status" value="1"/>
</dbReference>
<dbReference type="InterPro" id="IPR014718">
    <property type="entry name" value="GH-type_carb-bd"/>
</dbReference>